<gene>
    <name evidence="1" type="ORF">FX985_00701</name>
</gene>
<evidence type="ECO:0000313" key="1">
    <source>
        <dbReference type="EMBL" id="KAA8560651.1"/>
    </source>
</evidence>
<evidence type="ECO:0000313" key="2">
    <source>
        <dbReference type="Proteomes" id="UP000323425"/>
    </source>
</evidence>
<reference evidence="1 2" key="1">
    <citation type="journal article" date="2018" name="Plant Biotechnol. Rep.">
        <title>Diversity and antifungal activity of endophytic bacteria associated with Panax ginseng seedlings.</title>
        <authorList>
            <person name="Park J.M."/>
            <person name="Hong C.E."/>
            <person name="Jo S.H."/>
        </authorList>
    </citation>
    <scope>NUCLEOTIDE SEQUENCE [LARGE SCALE GENOMIC DNA]</scope>
    <source>
        <strain evidence="1 2">PgKB38</strain>
    </source>
</reference>
<comment type="caution">
    <text evidence="1">The sequence shown here is derived from an EMBL/GenBank/DDBJ whole genome shotgun (WGS) entry which is preliminary data.</text>
</comment>
<accession>A0A5M9IVQ2</accession>
<proteinExistence type="predicted"/>
<organism evidence="1 2">
    <name type="scientific">Pseudomonas extremaustralis</name>
    <dbReference type="NCBI Taxonomy" id="359110"/>
    <lineage>
        <taxon>Bacteria</taxon>
        <taxon>Pseudomonadati</taxon>
        <taxon>Pseudomonadota</taxon>
        <taxon>Gammaproteobacteria</taxon>
        <taxon>Pseudomonadales</taxon>
        <taxon>Pseudomonadaceae</taxon>
        <taxon>Pseudomonas</taxon>
    </lineage>
</organism>
<dbReference type="AlphaFoldDB" id="A0A5M9IVQ2"/>
<dbReference type="EMBL" id="VTFH01000001">
    <property type="protein sequence ID" value="KAA8560651.1"/>
    <property type="molecule type" value="Genomic_DNA"/>
</dbReference>
<dbReference type="RefSeq" id="WP_150292511.1">
    <property type="nucleotide sequence ID" value="NZ_VTFH01000001.1"/>
</dbReference>
<sequence length="124" mass="13759">MTNPVPGLNIPIKGPFDQAEVSLSTFTGPLVVSIPNDAELFLRGTVYAILGLDSEKPAWEGAKIKAGEWQKNTEQYQRLSNLKVEVPKQDLLQFKNQTTQLRYQTIGESSIRVISEPISLTITT</sequence>
<dbReference type="Proteomes" id="UP000323425">
    <property type="component" value="Unassembled WGS sequence"/>
</dbReference>
<protein>
    <submittedName>
        <fullName evidence="1">Uncharacterized protein</fullName>
    </submittedName>
</protein>
<name>A0A5M9IVQ2_9PSED</name>